<evidence type="ECO:0000313" key="3">
    <source>
        <dbReference type="Proteomes" id="UP000799440"/>
    </source>
</evidence>
<dbReference type="EMBL" id="MU006562">
    <property type="protein sequence ID" value="KAF2751140.1"/>
    <property type="molecule type" value="Genomic_DNA"/>
</dbReference>
<feature type="region of interest" description="Disordered" evidence="1">
    <location>
        <begin position="180"/>
        <end position="212"/>
    </location>
</feature>
<name>A0A6A6VNK9_9PLEO</name>
<dbReference type="OrthoDB" id="9449337at2759"/>
<accession>A0A6A6VNK9</accession>
<feature type="compositionally biased region" description="Basic and acidic residues" evidence="1">
    <location>
        <begin position="128"/>
        <end position="146"/>
    </location>
</feature>
<feature type="region of interest" description="Disordered" evidence="1">
    <location>
        <begin position="89"/>
        <end position="146"/>
    </location>
</feature>
<evidence type="ECO:0000313" key="2">
    <source>
        <dbReference type="EMBL" id="KAF2751140.1"/>
    </source>
</evidence>
<dbReference type="AlphaFoldDB" id="A0A6A6VNK9"/>
<sequence>MQALNLNLSTEEEVRVTAVICEARLEEITTLKQEKQRLAEQISGLEQANARLVEENAQSRQPNSHSTTNEQLVQEAGRLTEENKRLREEISRRTTNEQLAQGNARLEEENKRLRNARLTQENTRLSKQRQEESKRHFETKQELSDLRNREKQLMQEKTLLEARLATSGKSPAVLLDLTNDDMEDSDSETGGTDDHIPQPLTQPDNTPDADCDFSEKIPKLFSWGKRPAERVEYFKLEDFDEGERKSILDNLKKIVNRSDQTRRAFESMCNPKTTKHISKANAASHTS</sequence>
<evidence type="ECO:0000256" key="1">
    <source>
        <dbReference type="SAM" id="MobiDB-lite"/>
    </source>
</evidence>
<dbReference type="Proteomes" id="UP000799440">
    <property type="component" value="Unassembled WGS sequence"/>
</dbReference>
<gene>
    <name evidence="2" type="ORF">M011DRAFT_473654</name>
</gene>
<organism evidence="2 3">
    <name type="scientific">Sporormia fimetaria CBS 119925</name>
    <dbReference type="NCBI Taxonomy" id="1340428"/>
    <lineage>
        <taxon>Eukaryota</taxon>
        <taxon>Fungi</taxon>
        <taxon>Dikarya</taxon>
        <taxon>Ascomycota</taxon>
        <taxon>Pezizomycotina</taxon>
        <taxon>Dothideomycetes</taxon>
        <taxon>Pleosporomycetidae</taxon>
        <taxon>Pleosporales</taxon>
        <taxon>Sporormiaceae</taxon>
        <taxon>Sporormia</taxon>
    </lineage>
</organism>
<keyword evidence="3" id="KW-1185">Reference proteome</keyword>
<reference evidence="2" key="1">
    <citation type="journal article" date="2020" name="Stud. Mycol.">
        <title>101 Dothideomycetes genomes: a test case for predicting lifestyles and emergence of pathogens.</title>
        <authorList>
            <person name="Haridas S."/>
            <person name="Albert R."/>
            <person name="Binder M."/>
            <person name="Bloem J."/>
            <person name="Labutti K."/>
            <person name="Salamov A."/>
            <person name="Andreopoulos B."/>
            <person name="Baker S."/>
            <person name="Barry K."/>
            <person name="Bills G."/>
            <person name="Bluhm B."/>
            <person name="Cannon C."/>
            <person name="Castanera R."/>
            <person name="Culley D."/>
            <person name="Daum C."/>
            <person name="Ezra D."/>
            <person name="Gonzalez J."/>
            <person name="Henrissat B."/>
            <person name="Kuo A."/>
            <person name="Liang C."/>
            <person name="Lipzen A."/>
            <person name="Lutzoni F."/>
            <person name="Magnuson J."/>
            <person name="Mondo S."/>
            <person name="Nolan M."/>
            <person name="Ohm R."/>
            <person name="Pangilinan J."/>
            <person name="Park H.-J."/>
            <person name="Ramirez L."/>
            <person name="Alfaro M."/>
            <person name="Sun H."/>
            <person name="Tritt A."/>
            <person name="Yoshinaga Y."/>
            <person name="Zwiers L.-H."/>
            <person name="Turgeon B."/>
            <person name="Goodwin S."/>
            <person name="Spatafora J."/>
            <person name="Crous P."/>
            <person name="Grigoriev I."/>
        </authorList>
    </citation>
    <scope>NUCLEOTIDE SEQUENCE</scope>
    <source>
        <strain evidence="2">CBS 119925</strain>
    </source>
</reference>
<proteinExistence type="predicted"/>
<protein>
    <submittedName>
        <fullName evidence="2">Uncharacterized protein</fullName>
    </submittedName>
</protein>